<dbReference type="OrthoDB" id="1890565at2759"/>
<dbReference type="GO" id="GO:0003729">
    <property type="term" value="F:mRNA binding"/>
    <property type="evidence" value="ECO:0007669"/>
    <property type="project" value="UniProtKB-ARBA"/>
</dbReference>
<evidence type="ECO:0000256" key="4">
    <source>
        <dbReference type="PROSITE-ProRule" id="PRU00708"/>
    </source>
</evidence>
<dbReference type="Gene3D" id="1.25.40.10">
    <property type="entry name" value="Tetratricopeptide repeat domain"/>
    <property type="match status" value="2"/>
</dbReference>
<sequence length="308" mass="35075">MGQMRKLGLVNSTDAYNLMLNFYANVGQYENLDKLLVEMNVKRVRPDKATFGICLTAYDATSDINGMEKILHTIDTNPDIVLDWTLYTTAGNTYINAGLIDKALEMLKKSEELIPRHKRRSAYDSLIKLYASIGRKDDLYRIWNLYKSSGKVFSIAYHCMIASLLKVDDIVGAEKILEEWESSNVLHNFKDPNSLAPAYLENDLLEKAIKKGLTPCRTTFEILATGYIASNQMPKAIDSLKEAFLLRRSGWKPIRDTLAACLIYMKQQGDAEKTEEFVKLLGIPSHMLTDDWEKLLDYFFDSKADVLK</sequence>
<dbReference type="PANTHER" id="PTHR45717:SF10">
    <property type="entry name" value="OS10G0501000 PROTEIN"/>
    <property type="match status" value="1"/>
</dbReference>
<dbReference type="STRING" id="218851.A0A2G5CHX1"/>
<dbReference type="InParanoid" id="A0A2G5CHX1"/>
<gene>
    <name evidence="5" type="ORF">AQUCO_05300001v1</name>
</gene>
<keyword evidence="6" id="KW-1185">Reference proteome</keyword>
<evidence type="ECO:0000313" key="5">
    <source>
        <dbReference type="EMBL" id="PIA30858.1"/>
    </source>
</evidence>
<organism evidence="5 6">
    <name type="scientific">Aquilegia coerulea</name>
    <name type="common">Rocky mountain columbine</name>
    <dbReference type="NCBI Taxonomy" id="218851"/>
    <lineage>
        <taxon>Eukaryota</taxon>
        <taxon>Viridiplantae</taxon>
        <taxon>Streptophyta</taxon>
        <taxon>Embryophyta</taxon>
        <taxon>Tracheophyta</taxon>
        <taxon>Spermatophyta</taxon>
        <taxon>Magnoliopsida</taxon>
        <taxon>Ranunculales</taxon>
        <taxon>Ranunculaceae</taxon>
        <taxon>Thalictroideae</taxon>
        <taxon>Aquilegia</taxon>
    </lineage>
</organism>
<keyword evidence="3" id="KW-0802">TPR repeat</keyword>
<dbReference type="PANTHER" id="PTHR45717">
    <property type="entry name" value="OS12G0527900 PROTEIN"/>
    <property type="match status" value="1"/>
</dbReference>
<feature type="repeat" description="PPR" evidence="4">
    <location>
        <begin position="12"/>
        <end position="46"/>
    </location>
</feature>
<feature type="repeat" description="TPR" evidence="3">
    <location>
        <begin position="84"/>
        <end position="117"/>
    </location>
</feature>
<dbReference type="Pfam" id="PF01535">
    <property type="entry name" value="PPR"/>
    <property type="match status" value="2"/>
</dbReference>
<dbReference type="PROSITE" id="PS50005">
    <property type="entry name" value="TPR"/>
    <property type="match status" value="1"/>
</dbReference>
<dbReference type="InterPro" id="IPR002885">
    <property type="entry name" value="PPR_rpt"/>
</dbReference>
<reference evidence="5 6" key="1">
    <citation type="submission" date="2017-09" db="EMBL/GenBank/DDBJ databases">
        <title>WGS assembly of Aquilegia coerulea Goldsmith.</title>
        <authorList>
            <person name="Hodges S."/>
            <person name="Kramer E."/>
            <person name="Nordborg M."/>
            <person name="Tomkins J."/>
            <person name="Borevitz J."/>
            <person name="Derieg N."/>
            <person name="Yan J."/>
            <person name="Mihaltcheva S."/>
            <person name="Hayes R.D."/>
            <person name="Rokhsar D."/>
        </authorList>
    </citation>
    <scope>NUCLEOTIDE SEQUENCE [LARGE SCALE GENOMIC DNA]</scope>
    <source>
        <strain evidence="6">cv. Goldsmith</strain>
    </source>
</reference>
<evidence type="ECO:0000256" key="1">
    <source>
        <dbReference type="ARBA" id="ARBA00007626"/>
    </source>
</evidence>
<dbReference type="GO" id="GO:0005739">
    <property type="term" value="C:mitochondrion"/>
    <property type="evidence" value="ECO:0007669"/>
    <property type="project" value="TreeGrafter"/>
</dbReference>
<evidence type="ECO:0000256" key="3">
    <source>
        <dbReference type="PROSITE-ProRule" id="PRU00339"/>
    </source>
</evidence>
<comment type="similarity">
    <text evidence="1">Belongs to the PPR family. P subfamily.</text>
</comment>
<proteinExistence type="inferred from homology"/>
<dbReference type="PROSITE" id="PS51375">
    <property type="entry name" value="PPR"/>
    <property type="match status" value="1"/>
</dbReference>
<protein>
    <recommendedName>
        <fullName evidence="7">Pentacotripeptide-repeat region of PRORP domain-containing protein</fullName>
    </recommendedName>
</protein>
<name>A0A2G5CHX1_AQUCA</name>
<dbReference type="InterPro" id="IPR019734">
    <property type="entry name" value="TPR_rpt"/>
</dbReference>
<evidence type="ECO:0000313" key="6">
    <source>
        <dbReference type="Proteomes" id="UP000230069"/>
    </source>
</evidence>
<keyword evidence="2" id="KW-0677">Repeat</keyword>
<dbReference type="SUPFAM" id="SSF48452">
    <property type="entry name" value="TPR-like"/>
    <property type="match status" value="1"/>
</dbReference>
<dbReference type="EMBL" id="KZ305070">
    <property type="protein sequence ID" value="PIA30858.1"/>
    <property type="molecule type" value="Genomic_DNA"/>
</dbReference>
<accession>A0A2G5CHX1</accession>
<evidence type="ECO:0000256" key="2">
    <source>
        <dbReference type="ARBA" id="ARBA00022737"/>
    </source>
</evidence>
<dbReference type="InterPro" id="IPR011990">
    <property type="entry name" value="TPR-like_helical_dom_sf"/>
</dbReference>
<dbReference type="AlphaFoldDB" id="A0A2G5CHX1"/>
<evidence type="ECO:0008006" key="7">
    <source>
        <dbReference type="Google" id="ProtNLM"/>
    </source>
</evidence>
<dbReference type="Proteomes" id="UP000230069">
    <property type="component" value="Unassembled WGS sequence"/>
</dbReference>